<protein>
    <submittedName>
        <fullName evidence="2">YfhD family protein</fullName>
    </submittedName>
</protein>
<sequence>MSLSKPQNRPEELDQYLTSDSSDETSAQENMKAGEFGEKADEHLDEAIDKAIDKNSGLKAHSRQKQNPQKSRS</sequence>
<name>A0AC34RN85_9BILA</name>
<evidence type="ECO:0000313" key="1">
    <source>
        <dbReference type="Proteomes" id="UP000887576"/>
    </source>
</evidence>
<evidence type="ECO:0000313" key="2">
    <source>
        <dbReference type="WBParaSite" id="JU765_v2.g8555.t1"/>
    </source>
</evidence>
<reference evidence="2" key="1">
    <citation type="submission" date="2022-11" db="UniProtKB">
        <authorList>
            <consortium name="WormBaseParasite"/>
        </authorList>
    </citation>
    <scope>IDENTIFICATION</scope>
</reference>
<dbReference type="Proteomes" id="UP000887576">
    <property type="component" value="Unplaced"/>
</dbReference>
<organism evidence="1 2">
    <name type="scientific">Panagrolaimus sp. JU765</name>
    <dbReference type="NCBI Taxonomy" id="591449"/>
    <lineage>
        <taxon>Eukaryota</taxon>
        <taxon>Metazoa</taxon>
        <taxon>Ecdysozoa</taxon>
        <taxon>Nematoda</taxon>
        <taxon>Chromadorea</taxon>
        <taxon>Rhabditida</taxon>
        <taxon>Tylenchina</taxon>
        <taxon>Panagrolaimomorpha</taxon>
        <taxon>Panagrolaimoidea</taxon>
        <taxon>Panagrolaimidae</taxon>
        <taxon>Panagrolaimus</taxon>
    </lineage>
</organism>
<dbReference type="WBParaSite" id="JU765_v2.g8555.t1">
    <property type="protein sequence ID" value="JU765_v2.g8555.t1"/>
    <property type="gene ID" value="JU765_v2.g8555"/>
</dbReference>
<proteinExistence type="predicted"/>
<accession>A0AC34RN85</accession>